<evidence type="ECO:0000256" key="1">
    <source>
        <dbReference type="SAM" id="MobiDB-lite"/>
    </source>
</evidence>
<dbReference type="EMBL" id="CM002926">
    <property type="protein sequence ID" value="KGN49555.1"/>
    <property type="molecule type" value="Genomic_DNA"/>
</dbReference>
<dbReference type="Proteomes" id="UP000029981">
    <property type="component" value="Chromosome 5"/>
</dbReference>
<feature type="compositionally biased region" description="Pro residues" evidence="1">
    <location>
        <begin position="122"/>
        <end position="137"/>
    </location>
</feature>
<organism evidence="2 3">
    <name type="scientific">Cucumis sativus</name>
    <name type="common">Cucumber</name>
    <dbReference type="NCBI Taxonomy" id="3659"/>
    <lineage>
        <taxon>Eukaryota</taxon>
        <taxon>Viridiplantae</taxon>
        <taxon>Streptophyta</taxon>
        <taxon>Embryophyta</taxon>
        <taxon>Tracheophyta</taxon>
        <taxon>Spermatophyta</taxon>
        <taxon>Magnoliopsida</taxon>
        <taxon>eudicotyledons</taxon>
        <taxon>Gunneridae</taxon>
        <taxon>Pentapetalae</taxon>
        <taxon>rosids</taxon>
        <taxon>fabids</taxon>
        <taxon>Cucurbitales</taxon>
        <taxon>Cucurbitaceae</taxon>
        <taxon>Benincaseae</taxon>
        <taxon>Cucumis</taxon>
    </lineage>
</organism>
<reference evidence="2 3" key="4">
    <citation type="journal article" date="2011" name="BMC Genomics">
        <title>RNA-Seq improves annotation of protein-coding genes in the cucumber genome.</title>
        <authorList>
            <person name="Li Z."/>
            <person name="Zhang Z."/>
            <person name="Yan P."/>
            <person name="Huang S."/>
            <person name="Fei Z."/>
            <person name="Lin K."/>
        </authorList>
    </citation>
    <scope>NUCLEOTIDE SEQUENCE [LARGE SCALE GENOMIC DNA]</scope>
    <source>
        <strain evidence="3">cv. 9930</strain>
    </source>
</reference>
<feature type="compositionally biased region" description="Polar residues" evidence="1">
    <location>
        <begin position="147"/>
        <end position="165"/>
    </location>
</feature>
<name>A0A0A0KIM1_CUCSA</name>
<evidence type="ECO:0000313" key="2">
    <source>
        <dbReference type="EMBL" id="KGN49555.1"/>
    </source>
</evidence>
<feature type="region of interest" description="Disordered" evidence="1">
    <location>
        <begin position="248"/>
        <end position="279"/>
    </location>
</feature>
<protein>
    <submittedName>
        <fullName evidence="2">Uncharacterized protein</fullName>
    </submittedName>
</protein>
<reference evidence="2 3" key="3">
    <citation type="journal article" date="2010" name="BMC Genomics">
        <title>Transcriptome sequencing and comparative analysis of cucumber flowers with different sex types.</title>
        <authorList>
            <person name="Guo S."/>
            <person name="Zheng Y."/>
            <person name="Joung J.G."/>
            <person name="Liu S."/>
            <person name="Zhang Z."/>
            <person name="Crasta O.R."/>
            <person name="Sobral B.W."/>
            <person name="Xu Y."/>
            <person name="Huang S."/>
            <person name="Fei Z."/>
        </authorList>
    </citation>
    <scope>NUCLEOTIDE SEQUENCE [LARGE SCALE GENOMIC DNA]</scope>
    <source>
        <strain evidence="3">cv. 9930</strain>
    </source>
</reference>
<gene>
    <name evidence="2" type="ORF">Csa_5G001020</name>
</gene>
<keyword evidence="3" id="KW-1185">Reference proteome</keyword>
<evidence type="ECO:0000313" key="3">
    <source>
        <dbReference type="Proteomes" id="UP000029981"/>
    </source>
</evidence>
<reference evidence="2 3" key="1">
    <citation type="journal article" date="2009" name="Nat. Genet.">
        <title>The genome of the cucumber, Cucumis sativus L.</title>
        <authorList>
            <person name="Huang S."/>
            <person name="Li R."/>
            <person name="Zhang Z."/>
            <person name="Li L."/>
            <person name="Gu X."/>
            <person name="Fan W."/>
            <person name="Lucas W.J."/>
            <person name="Wang X."/>
            <person name="Xie B."/>
            <person name="Ni P."/>
            <person name="Ren Y."/>
            <person name="Zhu H."/>
            <person name="Li J."/>
            <person name="Lin K."/>
            <person name="Jin W."/>
            <person name="Fei Z."/>
            <person name="Li G."/>
            <person name="Staub J."/>
            <person name="Kilian A."/>
            <person name="van der Vossen E.A."/>
            <person name="Wu Y."/>
            <person name="Guo J."/>
            <person name="He J."/>
            <person name="Jia Z."/>
            <person name="Ren Y."/>
            <person name="Tian G."/>
            <person name="Lu Y."/>
            <person name="Ruan J."/>
            <person name="Qian W."/>
            <person name="Wang M."/>
            <person name="Huang Q."/>
            <person name="Li B."/>
            <person name="Xuan Z."/>
            <person name="Cao J."/>
            <person name="Asan"/>
            <person name="Wu Z."/>
            <person name="Zhang J."/>
            <person name="Cai Q."/>
            <person name="Bai Y."/>
            <person name="Zhao B."/>
            <person name="Han Y."/>
            <person name="Li Y."/>
            <person name="Li X."/>
            <person name="Wang S."/>
            <person name="Shi Q."/>
            <person name="Liu S."/>
            <person name="Cho W.K."/>
            <person name="Kim J.Y."/>
            <person name="Xu Y."/>
            <person name="Heller-Uszynska K."/>
            <person name="Miao H."/>
            <person name="Cheng Z."/>
            <person name="Zhang S."/>
            <person name="Wu J."/>
            <person name="Yang Y."/>
            <person name="Kang H."/>
            <person name="Li M."/>
            <person name="Liang H."/>
            <person name="Ren X."/>
            <person name="Shi Z."/>
            <person name="Wen M."/>
            <person name="Jian M."/>
            <person name="Yang H."/>
            <person name="Zhang G."/>
            <person name="Yang Z."/>
            <person name="Chen R."/>
            <person name="Liu S."/>
            <person name="Li J."/>
            <person name="Ma L."/>
            <person name="Liu H."/>
            <person name="Zhou Y."/>
            <person name="Zhao J."/>
            <person name="Fang X."/>
            <person name="Li G."/>
            <person name="Fang L."/>
            <person name="Li Y."/>
            <person name="Liu D."/>
            <person name="Zheng H."/>
            <person name="Zhang Y."/>
            <person name="Qin N."/>
            <person name="Li Z."/>
            <person name="Yang G."/>
            <person name="Yang S."/>
            <person name="Bolund L."/>
            <person name="Kristiansen K."/>
            <person name="Zheng H."/>
            <person name="Li S."/>
            <person name="Zhang X."/>
            <person name="Yang H."/>
            <person name="Wang J."/>
            <person name="Sun R."/>
            <person name="Zhang B."/>
            <person name="Jiang S."/>
            <person name="Wang J."/>
            <person name="Du Y."/>
            <person name="Li S."/>
        </authorList>
    </citation>
    <scope>NUCLEOTIDE SEQUENCE [LARGE SCALE GENOMIC DNA]</scope>
    <source>
        <strain evidence="3">cv. 9930</strain>
    </source>
</reference>
<feature type="region of interest" description="Disordered" evidence="1">
    <location>
        <begin position="147"/>
        <end position="166"/>
    </location>
</feature>
<dbReference type="Gramene" id="KGN49555">
    <property type="protein sequence ID" value="KGN49555"/>
    <property type="gene ID" value="Csa_5G001020"/>
</dbReference>
<sequence length="451" mass="50864">MLALIDDWEDFIRYDWGELVWTKTFACLKRALHGKVVLHKKKFVNNKSPKSYSLNGLPFAFQIVLSISGWVAYRETSSAIPCIMQLSCTHLPGLKARIHELNLQMMSVLTLIRLSSSTLQNSPPPPHVNHPSPPPLTQHPWVTCDCSQHSEPNSTQQSLKPTTNHIKGRLDRMEDSLQRMESSMLFVLVKLSIIRELLMVLVKVVDSQPYYGGGEGLSFNTLESQTLVGDAFVDVFTSTIDDKLVDEETRTSVSDNPKDGIIPIDVPSKGEDMPPLPPQPLPPQPLLESKDEPLVFSDVVPKKGITKKTVCNILVKSNMQFLVYLVEPQRATELWKTVRSSRFDLQTDSQVQSQTVNQLKAITDGGEGTSDVKQKGVVGRPQQQGKMYALGQRKVEETPNTLLVERKKIKKEWLKVKEVKLKKWKSWLSPLATYFRLGGWPKEDKITSEVI</sequence>
<dbReference type="AlphaFoldDB" id="A0A0A0KIM1"/>
<feature type="region of interest" description="Disordered" evidence="1">
    <location>
        <begin position="120"/>
        <end position="140"/>
    </location>
</feature>
<reference evidence="2 3" key="2">
    <citation type="journal article" date="2009" name="PLoS ONE">
        <title>An integrated genetic and cytogenetic map of the cucumber genome.</title>
        <authorList>
            <person name="Ren Y."/>
            <person name="Zhang Z."/>
            <person name="Liu J."/>
            <person name="Staub J.E."/>
            <person name="Han Y."/>
            <person name="Cheng Z."/>
            <person name="Li X."/>
            <person name="Lu J."/>
            <person name="Miao H."/>
            <person name="Kang H."/>
            <person name="Xie B."/>
            <person name="Gu X."/>
            <person name="Wang X."/>
            <person name="Du Y."/>
            <person name="Jin W."/>
            <person name="Huang S."/>
        </authorList>
    </citation>
    <scope>NUCLEOTIDE SEQUENCE [LARGE SCALE GENOMIC DNA]</scope>
    <source>
        <strain evidence="3">cv. 9930</strain>
    </source>
</reference>
<proteinExistence type="predicted"/>
<accession>A0A0A0KIM1</accession>